<dbReference type="Proteomes" id="UP000451471">
    <property type="component" value="Unassembled WGS sequence"/>
</dbReference>
<feature type="domain" description="Polymerase beta nucleotidyltransferase" evidence="1">
    <location>
        <begin position="16"/>
        <end position="108"/>
    </location>
</feature>
<comment type="caution">
    <text evidence="2">The sequence shown here is derived from an EMBL/GenBank/DDBJ whole genome shotgun (WGS) entry which is preliminary data.</text>
</comment>
<gene>
    <name evidence="2" type="ORF">GQS65_01110</name>
</gene>
<sequence>MRAGEMADVDDSLPVEELRAILREHPVRLAVLFGSHATGEAHPASDIDIAVDFEAVPRDDPTYNDTLFGLSADLSAALDTDDVDLVDVRTLSPAVAEAVFDHGVVLVGDRSTAAEVRQRLTAPSEAEERSPRERFDSALARIDEHLRATAGTASEGDQRDR</sequence>
<dbReference type="CDD" id="cd05403">
    <property type="entry name" value="NT_KNTase_like"/>
    <property type="match status" value="1"/>
</dbReference>
<dbReference type="EMBL" id="WSZK01000003">
    <property type="protein sequence ID" value="MWG33099.1"/>
    <property type="molecule type" value="Genomic_DNA"/>
</dbReference>
<protein>
    <submittedName>
        <fullName evidence="2">Nucleotidyltransferase domain-containing protein</fullName>
    </submittedName>
</protein>
<dbReference type="Gene3D" id="3.30.460.10">
    <property type="entry name" value="Beta Polymerase, domain 2"/>
    <property type="match status" value="1"/>
</dbReference>
<dbReference type="PANTHER" id="PTHR43852:SF2">
    <property type="entry name" value="PROTEIN ADENYLYLTRANSFERASE MNTA"/>
    <property type="match status" value="1"/>
</dbReference>
<dbReference type="AlphaFoldDB" id="A0A6B0GI37"/>
<reference evidence="2 3" key="1">
    <citation type="submission" date="2019-12" db="EMBL/GenBank/DDBJ databases">
        <title>Halocatena pleomorpha gen. nov. sp. nov., an extremely halophilic archaeon of family Halobacteriaceae isolated from saltpan soil.</title>
        <authorList>
            <person name="Pal Y."/>
            <person name="Verma A."/>
            <person name="Krishnamurthi S."/>
            <person name="Kumar P."/>
        </authorList>
    </citation>
    <scope>NUCLEOTIDE SEQUENCE [LARGE SCALE GENOMIC DNA]</scope>
    <source>
        <strain evidence="2 3">JCM 16495</strain>
    </source>
</reference>
<keyword evidence="3" id="KW-1185">Reference proteome</keyword>
<evidence type="ECO:0000313" key="2">
    <source>
        <dbReference type="EMBL" id="MWG33099.1"/>
    </source>
</evidence>
<keyword evidence="2" id="KW-0808">Transferase</keyword>
<name>A0A6B0GI37_9EURY</name>
<dbReference type="GO" id="GO:0016740">
    <property type="term" value="F:transferase activity"/>
    <property type="evidence" value="ECO:0007669"/>
    <property type="project" value="UniProtKB-KW"/>
</dbReference>
<dbReference type="Pfam" id="PF18765">
    <property type="entry name" value="Polbeta"/>
    <property type="match status" value="1"/>
</dbReference>
<evidence type="ECO:0000313" key="3">
    <source>
        <dbReference type="Proteomes" id="UP000451471"/>
    </source>
</evidence>
<organism evidence="2 3">
    <name type="scientific">Halomarina oriensis</name>
    <dbReference type="NCBI Taxonomy" id="671145"/>
    <lineage>
        <taxon>Archaea</taxon>
        <taxon>Methanobacteriati</taxon>
        <taxon>Methanobacteriota</taxon>
        <taxon>Stenosarchaea group</taxon>
        <taxon>Halobacteria</taxon>
        <taxon>Halobacteriales</taxon>
        <taxon>Natronomonadaceae</taxon>
        <taxon>Halomarina</taxon>
    </lineage>
</organism>
<dbReference type="PANTHER" id="PTHR43852">
    <property type="entry name" value="NUCLEOTIDYLTRANSFERASE"/>
    <property type="match status" value="1"/>
</dbReference>
<evidence type="ECO:0000259" key="1">
    <source>
        <dbReference type="Pfam" id="PF18765"/>
    </source>
</evidence>
<dbReference type="InterPro" id="IPR041633">
    <property type="entry name" value="Polbeta"/>
</dbReference>
<dbReference type="NCBIfam" id="NF047752">
    <property type="entry name" value="MntA_antitoxin"/>
    <property type="match status" value="1"/>
</dbReference>
<dbReference type="InterPro" id="IPR043519">
    <property type="entry name" value="NT_sf"/>
</dbReference>
<dbReference type="SUPFAM" id="SSF81301">
    <property type="entry name" value="Nucleotidyltransferase"/>
    <property type="match status" value="1"/>
</dbReference>
<accession>A0A6B0GI37</accession>
<dbReference type="InterPro" id="IPR052930">
    <property type="entry name" value="TA_antitoxin_MntA"/>
</dbReference>
<proteinExistence type="predicted"/>